<proteinExistence type="predicted"/>
<reference evidence="2 3" key="1">
    <citation type="journal article" date="2019" name="Nat. Microbiol.">
        <title>Mediterranean grassland soil C-N compound turnover is dependent on rainfall and depth, and is mediated by genomically divergent microorganisms.</title>
        <authorList>
            <person name="Diamond S."/>
            <person name="Andeer P.F."/>
            <person name="Li Z."/>
            <person name="Crits-Christoph A."/>
            <person name="Burstein D."/>
            <person name="Anantharaman K."/>
            <person name="Lane K.R."/>
            <person name="Thomas B.C."/>
            <person name="Pan C."/>
            <person name="Northen T.R."/>
            <person name="Banfield J.F."/>
        </authorList>
    </citation>
    <scope>NUCLEOTIDE SEQUENCE [LARGE SCALE GENOMIC DNA]</scope>
    <source>
        <strain evidence="2">WS_3</strain>
    </source>
</reference>
<evidence type="ECO:0000313" key="2">
    <source>
        <dbReference type="EMBL" id="TMQ48241.1"/>
    </source>
</evidence>
<evidence type="ECO:0000313" key="3">
    <source>
        <dbReference type="Proteomes" id="UP000320184"/>
    </source>
</evidence>
<feature type="signal peptide" evidence="1">
    <location>
        <begin position="1"/>
        <end position="23"/>
    </location>
</feature>
<dbReference type="Gene3D" id="2.40.160.60">
    <property type="entry name" value="Outer membrane protein transport protein (OMPP1/FadL/TodX)"/>
    <property type="match status" value="1"/>
</dbReference>
<sequence length="369" mass="40232">MRRFNFRPSLLLCAAFSGTLWCAAPPAGATKYAGEFLKIPVGARAIGMGGGFCAVSDDATAAYWNPAGMIYLPYREVIVQHAEKFGNLLNHDYAGAVFPVGGRSERRAAVGFSAIRLAADDIPITPRPGSLQPGQYLDYGTDNDPTTPGNGQGNGQWDPGERLLLTSADLYLASSSDLAAVVSFARQHGSRWAYGANVKFVRQSIPDTLFGEHVTSCTLYMPTDAVTLGAVVHDLTTTYLAWSNGTRELIVPTLDTGASFNFFPAERHALTWGFDLAWGFERRKLDSELSLGGQTWDVRTGLEYWYRNLFALRSGVDGKDLDFGAGVRYKHFGADYAASLHRFFAADDKAFPDDTELDVTHLVSLGLSW</sequence>
<name>A0A538SA24_UNCEI</name>
<dbReference type="AlphaFoldDB" id="A0A538SA24"/>
<feature type="chain" id="PRO_5022165203" evidence="1">
    <location>
        <begin position="24"/>
        <end position="369"/>
    </location>
</feature>
<evidence type="ECO:0000256" key="1">
    <source>
        <dbReference type="SAM" id="SignalP"/>
    </source>
</evidence>
<gene>
    <name evidence="2" type="ORF">E6K73_12425</name>
</gene>
<organism evidence="2 3">
    <name type="scientific">Eiseniibacteriota bacterium</name>
    <dbReference type="NCBI Taxonomy" id="2212470"/>
    <lineage>
        <taxon>Bacteria</taxon>
        <taxon>Candidatus Eiseniibacteriota</taxon>
    </lineage>
</organism>
<dbReference type="Proteomes" id="UP000320184">
    <property type="component" value="Unassembled WGS sequence"/>
</dbReference>
<accession>A0A538SA24</accession>
<protein>
    <submittedName>
        <fullName evidence="2">UPF0164 family protein</fullName>
    </submittedName>
</protein>
<keyword evidence="1" id="KW-0732">Signal</keyword>
<dbReference type="EMBL" id="VBOT01000150">
    <property type="protein sequence ID" value="TMQ48241.1"/>
    <property type="molecule type" value="Genomic_DNA"/>
</dbReference>
<comment type="caution">
    <text evidence="2">The sequence shown here is derived from an EMBL/GenBank/DDBJ whole genome shotgun (WGS) entry which is preliminary data.</text>
</comment>